<dbReference type="PANTHER" id="PTHR10434">
    <property type="entry name" value="1-ACYL-SN-GLYCEROL-3-PHOSPHATE ACYLTRANSFERASE"/>
    <property type="match status" value="1"/>
</dbReference>
<dbReference type="AlphaFoldDB" id="A0A9X2JJF0"/>
<keyword evidence="6" id="KW-1185">Reference proteome</keyword>
<dbReference type="CDD" id="cd07989">
    <property type="entry name" value="LPLAT_AGPAT-like"/>
    <property type="match status" value="1"/>
</dbReference>
<sequence>MAEPRSYSFVQWCFYYVNQFIVRVIWWAKVPDKLPLPDEQGAVLICNHRSSVDPCVIQVVSRRRLVHWLVAQLYKPGTMIARMLDVFEVISVRKDGNDVSPLRAAIRRAQAGDLVGMFPEGTINTTDDFMLPVRPGAIVVALRAKVPVLPCYLEGTPYHKYPWMPVFMPSRVKLVIGEPIDLSEHYGQDRNNDLIARLTVDCVKAIAKLAGREDFEPTIAGKGWKTWQ</sequence>
<keyword evidence="3 5" id="KW-0012">Acyltransferase</keyword>
<comment type="pathway">
    <text evidence="1">Lipid metabolism.</text>
</comment>
<comment type="caution">
    <text evidence="5">The sequence shown here is derived from an EMBL/GenBank/DDBJ whole genome shotgun (WGS) entry which is preliminary data.</text>
</comment>
<accession>A0A9X2JJF0</accession>
<evidence type="ECO:0000313" key="6">
    <source>
        <dbReference type="Proteomes" id="UP001155241"/>
    </source>
</evidence>
<feature type="domain" description="Phospholipid/glycerol acyltransferase" evidence="4">
    <location>
        <begin position="42"/>
        <end position="156"/>
    </location>
</feature>
<protein>
    <submittedName>
        <fullName evidence="5">1-acyl-sn-glycerol-3-phosphate acyltransferase</fullName>
    </submittedName>
</protein>
<name>A0A9X2JJF0_9BACT</name>
<reference evidence="5" key="1">
    <citation type="submission" date="2022-06" db="EMBL/GenBank/DDBJ databases">
        <title>Aeoliella straminimaris, a novel planctomycete from sediments.</title>
        <authorList>
            <person name="Vitorino I.R."/>
            <person name="Lage O.M."/>
        </authorList>
    </citation>
    <scope>NUCLEOTIDE SEQUENCE</scope>
    <source>
        <strain evidence="5">ICT_H6.2</strain>
    </source>
</reference>
<evidence type="ECO:0000256" key="2">
    <source>
        <dbReference type="ARBA" id="ARBA00022679"/>
    </source>
</evidence>
<evidence type="ECO:0000256" key="3">
    <source>
        <dbReference type="ARBA" id="ARBA00023315"/>
    </source>
</evidence>
<dbReference type="EMBL" id="JAMXLR010000095">
    <property type="protein sequence ID" value="MCO6048100.1"/>
    <property type="molecule type" value="Genomic_DNA"/>
</dbReference>
<dbReference type="SUPFAM" id="SSF69593">
    <property type="entry name" value="Glycerol-3-phosphate (1)-acyltransferase"/>
    <property type="match status" value="1"/>
</dbReference>
<evidence type="ECO:0000313" key="5">
    <source>
        <dbReference type="EMBL" id="MCO6048100.1"/>
    </source>
</evidence>
<dbReference type="GO" id="GO:0003841">
    <property type="term" value="F:1-acylglycerol-3-phosphate O-acyltransferase activity"/>
    <property type="evidence" value="ECO:0007669"/>
    <property type="project" value="TreeGrafter"/>
</dbReference>
<gene>
    <name evidence="5" type="ORF">NG895_29755</name>
</gene>
<keyword evidence="2" id="KW-0808">Transferase</keyword>
<evidence type="ECO:0000256" key="1">
    <source>
        <dbReference type="ARBA" id="ARBA00005189"/>
    </source>
</evidence>
<dbReference type="SMART" id="SM00563">
    <property type="entry name" value="PlsC"/>
    <property type="match status" value="1"/>
</dbReference>
<dbReference type="PANTHER" id="PTHR10434:SF11">
    <property type="entry name" value="1-ACYL-SN-GLYCEROL-3-PHOSPHATE ACYLTRANSFERASE"/>
    <property type="match status" value="1"/>
</dbReference>
<organism evidence="5 6">
    <name type="scientific">Aeoliella straminimaris</name>
    <dbReference type="NCBI Taxonomy" id="2954799"/>
    <lineage>
        <taxon>Bacteria</taxon>
        <taxon>Pseudomonadati</taxon>
        <taxon>Planctomycetota</taxon>
        <taxon>Planctomycetia</taxon>
        <taxon>Pirellulales</taxon>
        <taxon>Lacipirellulaceae</taxon>
        <taxon>Aeoliella</taxon>
    </lineage>
</organism>
<evidence type="ECO:0000259" key="4">
    <source>
        <dbReference type="SMART" id="SM00563"/>
    </source>
</evidence>
<dbReference type="Pfam" id="PF01553">
    <property type="entry name" value="Acyltransferase"/>
    <property type="match status" value="1"/>
</dbReference>
<dbReference type="RefSeq" id="WP_252856213.1">
    <property type="nucleotide sequence ID" value="NZ_JAMXLR010000095.1"/>
</dbReference>
<dbReference type="InterPro" id="IPR002123">
    <property type="entry name" value="Plipid/glycerol_acylTrfase"/>
</dbReference>
<dbReference type="GO" id="GO:0006654">
    <property type="term" value="P:phosphatidic acid biosynthetic process"/>
    <property type="evidence" value="ECO:0007669"/>
    <property type="project" value="TreeGrafter"/>
</dbReference>
<proteinExistence type="predicted"/>
<dbReference type="Proteomes" id="UP001155241">
    <property type="component" value="Unassembled WGS sequence"/>
</dbReference>